<evidence type="ECO:0000256" key="1">
    <source>
        <dbReference type="SAM" id="Phobius"/>
    </source>
</evidence>
<keyword evidence="1" id="KW-1133">Transmembrane helix</keyword>
<keyword evidence="3" id="KW-1185">Reference proteome</keyword>
<dbReference type="AlphaFoldDB" id="A0A3P7MVB4"/>
<protein>
    <submittedName>
        <fullName evidence="2">Uncharacterized protein</fullName>
    </submittedName>
</protein>
<evidence type="ECO:0000313" key="3">
    <source>
        <dbReference type="Proteomes" id="UP000281553"/>
    </source>
</evidence>
<accession>A0A3P7MVB4</accession>
<keyword evidence="1" id="KW-0812">Transmembrane</keyword>
<gene>
    <name evidence="2" type="ORF">DILT_LOCUS16299</name>
</gene>
<dbReference type="EMBL" id="UYRU01084105">
    <property type="protein sequence ID" value="VDN33675.1"/>
    <property type="molecule type" value="Genomic_DNA"/>
</dbReference>
<sequence length="309" mass="33361">MWRGHALVLHLEGVGTVLAISLIHYYFVLVISVFLARHIRDMKRGHEDTCPRGNPSIHPSIFQGDRCCEEAGAFAASPVATEVDCAGDVFGCLAADICPTQPENADQSLRNSGSGRSSYVYTPWSDISGMSSTGSADPSNAEPFQNLPDGAVRHSPSTPAFYVHDVCEGDGDGMSSAAGQCIRCHFLETRAGLTERMNQISARRPARVPSPYPSHVWDEDSLASSELSFGSTLVAWQSSSPSSRTPTDVHVEGRADVGDASSAQNFVPPWKMVRRGRRSVSQDYVLALLFALLHQKDKVLESSSSSSAF</sequence>
<dbReference type="OrthoDB" id="10644384at2759"/>
<feature type="transmembrane region" description="Helical" evidence="1">
    <location>
        <begin position="14"/>
        <end position="36"/>
    </location>
</feature>
<reference evidence="2 3" key="1">
    <citation type="submission" date="2018-11" db="EMBL/GenBank/DDBJ databases">
        <authorList>
            <consortium name="Pathogen Informatics"/>
        </authorList>
    </citation>
    <scope>NUCLEOTIDE SEQUENCE [LARGE SCALE GENOMIC DNA]</scope>
</reference>
<name>A0A3P7MVB4_DIBLA</name>
<organism evidence="2 3">
    <name type="scientific">Dibothriocephalus latus</name>
    <name type="common">Fish tapeworm</name>
    <name type="synonym">Diphyllobothrium latum</name>
    <dbReference type="NCBI Taxonomy" id="60516"/>
    <lineage>
        <taxon>Eukaryota</taxon>
        <taxon>Metazoa</taxon>
        <taxon>Spiralia</taxon>
        <taxon>Lophotrochozoa</taxon>
        <taxon>Platyhelminthes</taxon>
        <taxon>Cestoda</taxon>
        <taxon>Eucestoda</taxon>
        <taxon>Diphyllobothriidea</taxon>
        <taxon>Diphyllobothriidae</taxon>
        <taxon>Dibothriocephalus</taxon>
    </lineage>
</organism>
<proteinExistence type="predicted"/>
<keyword evidence="1" id="KW-0472">Membrane</keyword>
<evidence type="ECO:0000313" key="2">
    <source>
        <dbReference type="EMBL" id="VDN33675.1"/>
    </source>
</evidence>
<dbReference type="Proteomes" id="UP000281553">
    <property type="component" value="Unassembled WGS sequence"/>
</dbReference>